<dbReference type="Gene3D" id="3.30.70.1290">
    <property type="entry name" value="Transposase IS200-like"/>
    <property type="match status" value="1"/>
</dbReference>
<dbReference type="EMBL" id="CP155573">
    <property type="protein sequence ID" value="XFO68284.1"/>
    <property type="molecule type" value="Genomic_DNA"/>
</dbReference>
<accession>A0ABZ3IRL1</accession>
<proteinExistence type="predicted"/>
<sequence>MPRSARKKSESGIYHIIIRGINRQTIFEDDEDCTQFIEAFAAI</sequence>
<keyword evidence="2" id="KW-1185">Reference proteome</keyword>
<dbReference type="Proteomes" id="UP000216752">
    <property type="component" value="Chromosome"/>
</dbReference>
<reference evidence="1" key="1">
    <citation type="submission" date="2024-05" db="EMBL/GenBank/DDBJ databases">
        <title>Isolation and characterization of Sporomusa carbonis sp. nov., a carboxydotrophic hydrogenogen in the genus of Sporomusa isolated from a charcoal burning pile.</title>
        <authorList>
            <person name="Boeer T."/>
            <person name="Rosenbaum F."/>
            <person name="Eysell L."/>
            <person name="Mueller V."/>
            <person name="Daniel R."/>
            <person name="Poehlein A."/>
        </authorList>
    </citation>
    <scope>NUCLEOTIDE SEQUENCE [LARGE SCALE GENOMIC DNA]</scope>
    <source>
        <strain evidence="1">DSM 10669</strain>
    </source>
</reference>
<evidence type="ECO:0000313" key="2">
    <source>
        <dbReference type="Proteomes" id="UP000216752"/>
    </source>
</evidence>
<name>A0ABZ3IRL1_9FIRM</name>
<protein>
    <recommendedName>
        <fullName evidence="3">Transposase</fullName>
    </recommendedName>
</protein>
<dbReference type="InterPro" id="IPR036515">
    <property type="entry name" value="Transposase_17_sf"/>
</dbReference>
<dbReference type="RefSeq" id="WP_281253651.1">
    <property type="nucleotide sequence ID" value="NZ_CP155573.1"/>
</dbReference>
<gene>
    <name evidence="1" type="ORF">SPSIL_045040</name>
</gene>
<evidence type="ECO:0000313" key="1">
    <source>
        <dbReference type="EMBL" id="XFO68284.1"/>
    </source>
</evidence>
<evidence type="ECO:0008006" key="3">
    <source>
        <dbReference type="Google" id="ProtNLM"/>
    </source>
</evidence>
<organism evidence="1 2">
    <name type="scientific">Sporomusa silvacetica DSM 10669</name>
    <dbReference type="NCBI Taxonomy" id="1123289"/>
    <lineage>
        <taxon>Bacteria</taxon>
        <taxon>Bacillati</taxon>
        <taxon>Bacillota</taxon>
        <taxon>Negativicutes</taxon>
        <taxon>Selenomonadales</taxon>
        <taxon>Sporomusaceae</taxon>
        <taxon>Sporomusa</taxon>
    </lineage>
</organism>